<dbReference type="Proteomes" id="UP000069241">
    <property type="component" value="Chromosome"/>
</dbReference>
<evidence type="ECO:0000256" key="1">
    <source>
        <dbReference type="SAM" id="MobiDB-lite"/>
    </source>
</evidence>
<reference evidence="3" key="1">
    <citation type="submission" date="2016-02" db="EMBL/GenBank/DDBJ databases">
        <authorList>
            <person name="Holder M.E."/>
            <person name="Ajami N.J."/>
            <person name="Petrosino J.F."/>
        </authorList>
    </citation>
    <scope>NUCLEOTIDE SEQUENCE [LARGE SCALE GENOMIC DNA]</scope>
    <source>
        <strain evidence="3">CCUG 45958</strain>
    </source>
</reference>
<dbReference type="Gene3D" id="2.60.120.200">
    <property type="match status" value="1"/>
</dbReference>
<protein>
    <submittedName>
        <fullName evidence="2">Uncharacterized protein</fullName>
    </submittedName>
</protein>
<sequence length="1156" mass="126729">MTMPYSASRALFEGNGAATQFPFSFRVWDESQLVVSLTSPQGKTSRATGWTAALTDTGGTLSYLHEGTPLPVGWKLAIVRNMPFSQDIDLVSGARFDPQVMEDGLDQAAAERQQLLEQLSRAVIMPPTGEQSPEEVVADIKAARDAAGASAGAAGDSAARAAQSAANAAADANRSAAEAAEAEYWAGRAEDASNNGPATPGHIGGVKPRHGLSVMEDGTLDLNTGDGLEIDAAKNAPLVNASGIRHGILAVAHGGTGADTAQGARDNLGLNAWQKGMENTNPQRLRNVILAGREKDGYPAYLVGQEFIDMQHEDGVYISKRGTVSAGGEYSTSYRATKPLRNQLVYQSTGWLTPNTVTSGQWEYAFADRAHVLTGLYLQNFDNSPQYFPRKWQLQGWNESSGLWEDIYRRDNDQALRGSPDNLKDNGRMYWFTENATAYRRVRINIESNHGGAYSQLSVIRLYEAVIPGLHKYDLALYATPETPFAASVACGLSADGTARTLDHPVKVTEHVVFDGRKLAEMSRNYIYVVPADAGTGRLPDNLDADRAVPLPGNAAFLYADTRKLHYGTRGDIEKECFALLQSRHTVAYDPVPNGMFEMNQGAWNHPLYFQNMRVDPTEKPRGAASSYRFAGGDSFIGPNADLTASLLGKNAHPYSNECTVELDFKWNGPAPETTDDYFILYDNGYYTSRGWTLAYHNRKKCLALHWGSKTVTSWCYHVPFNAVDGTWHTVSVSQRDSSLFIHVDGVCLGAFNNVSLCNPNYRYWFLGRWIHSGSHQWYGHLNNLRVTLGTALYQGRDYAVPPVFNRGPIPDKTLWYDAAEGVVKEWQADTGAWLKTPMLPVGHVDTGRKEHLMTDQPRGTWLNQPTKYVLPEGYGSDGAYAGNTTAASLFNFGDGGANVYGSPNNATTEHFIHIALERPMAFERLMLTPGVGTFSWNAFPCKFRLSGGNEDGQPWVMLIDRTAFADDGGMMFEGVSPNGSSPNLRAYKSFSYDNPTAFSMYRLDFPAKNDVPLYRDYGHTATAALFTFRDARPEVLGISSYAAGEVWSIGPIPLGVGTEAEIPVPFGNLPFSVDGCVEEEQDYQVRKRRLGELSGWYSSGYCVTGEVVYQKSDAVVLVTGNHAISHYNGASWNSPSVNTQSNKANYYLSLRRRGV</sequence>
<dbReference type="InterPro" id="IPR013320">
    <property type="entry name" value="ConA-like_dom_sf"/>
</dbReference>
<dbReference type="InterPro" id="IPR008979">
    <property type="entry name" value="Galactose-bd-like_sf"/>
</dbReference>
<feature type="region of interest" description="Disordered" evidence="1">
    <location>
        <begin position="190"/>
        <end position="209"/>
    </location>
</feature>
<dbReference type="EMBL" id="CP014229">
    <property type="protein sequence ID" value="AMD88999.1"/>
    <property type="molecule type" value="Genomic_DNA"/>
</dbReference>
<dbReference type="KEGG" id="dfi:AXF13_02065"/>
<dbReference type="SUPFAM" id="SSF49785">
    <property type="entry name" value="Galactose-binding domain-like"/>
    <property type="match status" value="1"/>
</dbReference>
<evidence type="ECO:0000313" key="3">
    <source>
        <dbReference type="Proteomes" id="UP000069241"/>
    </source>
</evidence>
<accession>A0A120KLQ5</accession>
<dbReference type="RefSeq" id="WP_062251467.1">
    <property type="nucleotide sequence ID" value="NZ_CP014229.1"/>
</dbReference>
<organism evidence="2 3">
    <name type="scientific">Desulfovibrio fairfieldensis</name>
    <dbReference type="NCBI Taxonomy" id="44742"/>
    <lineage>
        <taxon>Bacteria</taxon>
        <taxon>Pseudomonadati</taxon>
        <taxon>Thermodesulfobacteriota</taxon>
        <taxon>Desulfovibrionia</taxon>
        <taxon>Desulfovibrionales</taxon>
        <taxon>Desulfovibrionaceae</taxon>
        <taxon>Desulfovibrio</taxon>
    </lineage>
</organism>
<evidence type="ECO:0000313" key="2">
    <source>
        <dbReference type="EMBL" id="AMD88999.1"/>
    </source>
</evidence>
<dbReference type="STRING" id="44742.AXF13_02065"/>
<gene>
    <name evidence="2" type="ORF">AXF13_02065</name>
</gene>
<dbReference type="AlphaFoldDB" id="A0A120KLQ5"/>
<name>A0A120KLQ5_9BACT</name>
<proteinExistence type="predicted"/>
<keyword evidence="3" id="KW-1185">Reference proteome</keyword>
<dbReference type="SUPFAM" id="SSF49899">
    <property type="entry name" value="Concanavalin A-like lectins/glucanases"/>
    <property type="match status" value="1"/>
</dbReference>